<name>A0A0L1J6J7_ASPN3</name>
<dbReference type="GO" id="GO:0005856">
    <property type="term" value="C:cytoskeleton"/>
    <property type="evidence" value="ECO:0007669"/>
    <property type="project" value="UniProtKB-SubCell"/>
</dbReference>
<evidence type="ECO:0000256" key="3">
    <source>
        <dbReference type="ARBA" id="ARBA00022741"/>
    </source>
</evidence>
<dbReference type="PANTHER" id="PTHR11937">
    <property type="entry name" value="ACTIN"/>
    <property type="match status" value="1"/>
</dbReference>
<dbReference type="SMART" id="SM00268">
    <property type="entry name" value="ACTIN"/>
    <property type="match status" value="1"/>
</dbReference>
<proteinExistence type="inferred from homology"/>
<keyword evidence="2" id="KW-0963">Cytoplasm</keyword>
<evidence type="ECO:0000256" key="6">
    <source>
        <dbReference type="RuleBase" id="RU000487"/>
    </source>
</evidence>
<sequence>MSDGDTQGIVIDAGSFRTRAGFAGDDAPRSIFRELELSSAHGNHKPKTLRPSLPKLTYTPSSVGDAAIRNNEPLVNPLQNSSVTDWDALQKIYWHAFYSELKVAPEEHPVLLAESPFTSDADREKTVQMMFENFNVPALDIVPDAVLAVYASNRTTGLVIDVGNEYARIVPVIEGKCVAEARDQVDLGDLSIAISNVAQSFDEGVQATLYGNVVLSGGNTDPGLADQLHNVIANIAPESASVNITNPANREYAVWLGGTLVASANAEGIWMSKAQYDDNGAGVLNGKYYA</sequence>
<keyword evidence="5" id="KW-0206">Cytoskeleton</keyword>
<keyword evidence="3" id="KW-0547">Nucleotide-binding</keyword>
<dbReference type="EMBL" id="JNOM01000083">
    <property type="protein sequence ID" value="KNG87369.1"/>
    <property type="molecule type" value="Genomic_DNA"/>
</dbReference>
<evidence type="ECO:0000313" key="8">
    <source>
        <dbReference type="Proteomes" id="UP000037505"/>
    </source>
</evidence>
<dbReference type="InterPro" id="IPR043129">
    <property type="entry name" value="ATPase_NBD"/>
</dbReference>
<dbReference type="Proteomes" id="UP000037505">
    <property type="component" value="Unassembled WGS sequence"/>
</dbReference>
<evidence type="ECO:0000256" key="4">
    <source>
        <dbReference type="ARBA" id="ARBA00022840"/>
    </source>
</evidence>
<dbReference type="Pfam" id="PF00022">
    <property type="entry name" value="Actin"/>
    <property type="match status" value="2"/>
</dbReference>
<dbReference type="RefSeq" id="XP_015408292.1">
    <property type="nucleotide sequence ID" value="XM_015551177.1"/>
</dbReference>
<keyword evidence="8" id="KW-1185">Reference proteome</keyword>
<evidence type="ECO:0000256" key="2">
    <source>
        <dbReference type="ARBA" id="ARBA00022490"/>
    </source>
</evidence>
<dbReference type="SUPFAM" id="SSF53067">
    <property type="entry name" value="Actin-like ATPase domain"/>
    <property type="match status" value="2"/>
</dbReference>
<gene>
    <name evidence="7" type="ORF">ANOM_005920</name>
</gene>
<dbReference type="STRING" id="1509407.A0A0L1J6J7"/>
<dbReference type="FunFam" id="3.30.420.40:FF:000148">
    <property type="entry name" value="Actin, alpha skeletal muscle"/>
    <property type="match status" value="1"/>
</dbReference>
<protein>
    <recommendedName>
        <fullName evidence="9">Actin</fullName>
    </recommendedName>
</protein>
<dbReference type="GO" id="GO:0005524">
    <property type="term" value="F:ATP binding"/>
    <property type="evidence" value="ECO:0007669"/>
    <property type="project" value="UniProtKB-KW"/>
</dbReference>
<keyword evidence="4" id="KW-0067">ATP-binding</keyword>
<dbReference type="Gene3D" id="3.30.420.40">
    <property type="match status" value="4"/>
</dbReference>
<dbReference type="InterPro" id="IPR004000">
    <property type="entry name" value="Actin"/>
</dbReference>
<dbReference type="GeneID" id="26807724"/>
<evidence type="ECO:0000313" key="7">
    <source>
        <dbReference type="EMBL" id="KNG87369.1"/>
    </source>
</evidence>
<dbReference type="PRINTS" id="PR00190">
    <property type="entry name" value="ACTIN"/>
</dbReference>
<evidence type="ECO:0008006" key="9">
    <source>
        <dbReference type="Google" id="ProtNLM"/>
    </source>
</evidence>
<accession>A0A0L1J6J7</accession>
<dbReference type="OrthoDB" id="5132116at2759"/>
<dbReference type="CDD" id="cd10169">
    <property type="entry name" value="ASKHA_NBD_actin-like"/>
    <property type="match status" value="1"/>
</dbReference>
<evidence type="ECO:0000256" key="1">
    <source>
        <dbReference type="ARBA" id="ARBA00004245"/>
    </source>
</evidence>
<dbReference type="AlphaFoldDB" id="A0A0L1J6J7"/>
<organism evidence="7 8">
    <name type="scientific">Aspergillus nomiae NRRL (strain ATCC 15546 / NRRL 13137 / CBS 260.88 / M93)</name>
    <dbReference type="NCBI Taxonomy" id="1509407"/>
    <lineage>
        <taxon>Eukaryota</taxon>
        <taxon>Fungi</taxon>
        <taxon>Dikarya</taxon>
        <taxon>Ascomycota</taxon>
        <taxon>Pezizomycotina</taxon>
        <taxon>Eurotiomycetes</taxon>
        <taxon>Eurotiomycetidae</taxon>
        <taxon>Eurotiales</taxon>
        <taxon>Aspergillaceae</taxon>
        <taxon>Aspergillus</taxon>
        <taxon>Aspergillus subgen. Circumdati</taxon>
    </lineage>
</organism>
<comment type="similarity">
    <text evidence="6">Belongs to the actin family.</text>
</comment>
<comment type="caution">
    <text evidence="7">The sequence shown here is derived from an EMBL/GenBank/DDBJ whole genome shotgun (WGS) entry which is preliminary data.</text>
</comment>
<comment type="subcellular location">
    <subcellularLocation>
        <location evidence="1">Cytoplasm</location>
        <location evidence="1">Cytoskeleton</location>
    </subcellularLocation>
</comment>
<reference evidence="7 8" key="1">
    <citation type="submission" date="2014-06" db="EMBL/GenBank/DDBJ databases">
        <title>The Genome of the Aflatoxigenic Filamentous Fungus Aspergillus nomius.</title>
        <authorList>
            <person name="Moore M.G."/>
            <person name="Shannon B.M."/>
            <person name="Brian M.M."/>
        </authorList>
    </citation>
    <scope>NUCLEOTIDE SEQUENCE [LARGE SCALE GENOMIC DNA]</scope>
    <source>
        <strain evidence="7 8">NRRL 13137</strain>
    </source>
</reference>
<evidence type="ECO:0000256" key="5">
    <source>
        <dbReference type="ARBA" id="ARBA00023212"/>
    </source>
</evidence>